<comment type="caution">
    <text evidence="6">The sequence shown here is derived from an EMBL/GenBank/DDBJ whole genome shotgun (WGS) entry which is preliminary data.</text>
</comment>
<dbReference type="Gene3D" id="2.60.200.40">
    <property type="match status" value="1"/>
</dbReference>
<dbReference type="RefSeq" id="WP_285606387.1">
    <property type="nucleotide sequence ID" value="NZ_BSDC01000001.1"/>
</dbReference>
<feature type="domain" description="DAGKc" evidence="5">
    <location>
        <begin position="2"/>
        <end position="132"/>
    </location>
</feature>
<reference evidence="6" key="1">
    <citation type="journal article" date="2023" name="Antonie Van Leeuwenhoek">
        <title>Mesoterricola silvestris gen. nov., sp. nov., Mesoterricola sediminis sp. nov., Geothrix oryzae sp. nov., Geothrix edaphica sp. nov., Geothrix rubra sp. nov., and Geothrix limicola sp. nov., six novel members of Acidobacteriota isolated from soils.</title>
        <authorList>
            <person name="Itoh H."/>
            <person name="Sugisawa Y."/>
            <person name="Mise K."/>
            <person name="Xu Z."/>
            <person name="Kuniyasu M."/>
            <person name="Ushijima N."/>
            <person name="Kawano K."/>
            <person name="Kobayashi E."/>
            <person name="Shiratori Y."/>
            <person name="Masuda Y."/>
            <person name="Senoo K."/>
        </authorList>
    </citation>
    <scope>NUCLEOTIDE SEQUENCE</scope>
    <source>
        <strain evidence="6">Red802</strain>
    </source>
</reference>
<evidence type="ECO:0000256" key="4">
    <source>
        <dbReference type="ARBA" id="ARBA00022840"/>
    </source>
</evidence>
<dbReference type="PANTHER" id="PTHR12358:SF54">
    <property type="entry name" value="SPHINGOSINE KINASE RELATED PROTEIN"/>
    <property type="match status" value="1"/>
</dbReference>
<dbReference type="Gene3D" id="3.40.50.10330">
    <property type="entry name" value="Probable inorganic polyphosphate/atp-NAD kinase, domain 1"/>
    <property type="match status" value="1"/>
</dbReference>
<gene>
    <name evidence="6" type="ORF">GETHED_06750</name>
</gene>
<keyword evidence="3 6" id="KW-0418">Kinase</keyword>
<dbReference type="EMBL" id="BSDC01000001">
    <property type="protein sequence ID" value="GLH66311.1"/>
    <property type="molecule type" value="Genomic_DNA"/>
</dbReference>
<evidence type="ECO:0000313" key="6">
    <source>
        <dbReference type="EMBL" id="GLH66311.1"/>
    </source>
</evidence>
<name>A0ABQ5PW66_9BACT</name>
<dbReference type="SUPFAM" id="SSF111331">
    <property type="entry name" value="NAD kinase/diacylglycerol kinase-like"/>
    <property type="match status" value="1"/>
</dbReference>
<dbReference type="SMART" id="SM00046">
    <property type="entry name" value="DAGKc"/>
    <property type="match status" value="1"/>
</dbReference>
<evidence type="ECO:0000256" key="3">
    <source>
        <dbReference type="ARBA" id="ARBA00022777"/>
    </source>
</evidence>
<sequence>MPQAPKLPLLYNPASGIATKDPDALLRPLPKDLRDRVDPIPFGPPWDFEPAIAQAVRAEGPLLVWGGDGTIHHAAKALIGRGCPVPLGAIPGGSGNGLARGLRTPLEPAGAIQRLLEGRELRMDLPSLDGEPFLNVCGMGFEAAVAHRFDAMSGRGFGTYARACWQLWRTWPATALAWDADLAPMPDPAGRLDRLRQAFKVPEAALPEQAWSLCFANLPTYGSGLWIAPGADPTDGCLQWATLARPSWFDLLAEAPTLFREGGHTPLRHEGRLRHAILRLERPLPWHLDGEPVAERDRAELTIEPRAFRMQVTGACPWQ</sequence>
<dbReference type="PANTHER" id="PTHR12358">
    <property type="entry name" value="SPHINGOSINE KINASE"/>
    <property type="match status" value="1"/>
</dbReference>
<evidence type="ECO:0000256" key="2">
    <source>
        <dbReference type="ARBA" id="ARBA00022741"/>
    </source>
</evidence>
<dbReference type="Proteomes" id="UP001165044">
    <property type="component" value="Unassembled WGS sequence"/>
</dbReference>
<organism evidence="6 7">
    <name type="scientific">Geothrix edaphica</name>
    <dbReference type="NCBI Taxonomy" id="2927976"/>
    <lineage>
        <taxon>Bacteria</taxon>
        <taxon>Pseudomonadati</taxon>
        <taxon>Acidobacteriota</taxon>
        <taxon>Holophagae</taxon>
        <taxon>Holophagales</taxon>
        <taxon>Holophagaceae</taxon>
        <taxon>Geothrix</taxon>
    </lineage>
</organism>
<keyword evidence="7" id="KW-1185">Reference proteome</keyword>
<keyword evidence="2" id="KW-0547">Nucleotide-binding</keyword>
<keyword evidence="1" id="KW-0808">Transferase</keyword>
<dbReference type="Pfam" id="PF00781">
    <property type="entry name" value="DAGK_cat"/>
    <property type="match status" value="1"/>
</dbReference>
<protein>
    <submittedName>
        <fullName evidence="6">Diacylglycerol kinase</fullName>
    </submittedName>
</protein>
<dbReference type="InterPro" id="IPR045540">
    <property type="entry name" value="YegS/DAGK_C"/>
</dbReference>
<dbReference type="Pfam" id="PF19279">
    <property type="entry name" value="YegS_C"/>
    <property type="match status" value="1"/>
</dbReference>
<proteinExistence type="predicted"/>
<evidence type="ECO:0000313" key="7">
    <source>
        <dbReference type="Proteomes" id="UP001165044"/>
    </source>
</evidence>
<dbReference type="InterPro" id="IPR001206">
    <property type="entry name" value="Diacylglycerol_kinase_cat_dom"/>
</dbReference>
<accession>A0ABQ5PW66</accession>
<keyword evidence="4" id="KW-0067">ATP-binding</keyword>
<dbReference type="PROSITE" id="PS50146">
    <property type="entry name" value="DAGK"/>
    <property type="match status" value="1"/>
</dbReference>
<dbReference type="InterPro" id="IPR016064">
    <property type="entry name" value="NAD/diacylglycerol_kinase_sf"/>
</dbReference>
<dbReference type="InterPro" id="IPR050187">
    <property type="entry name" value="Lipid_Phosphate_FormReg"/>
</dbReference>
<dbReference type="GO" id="GO:0016301">
    <property type="term" value="F:kinase activity"/>
    <property type="evidence" value="ECO:0007669"/>
    <property type="project" value="UniProtKB-KW"/>
</dbReference>
<evidence type="ECO:0000259" key="5">
    <source>
        <dbReference type="PROSITE" id="PS50146"/>
    </source>
</evidence>
<dbReference type="InterPro" id="IPR017438">
    <property type="entry name" value="ATP-NAD_kinase_N"/>
</dbReference>
<evidence type="ECO:0000256" key="1">
    <source>
        <dbReference type="ARBA" id="ARBA00022679"/>
    </source>
</evidence>